<comment type="similarity">
    <text evidence="1">Belongs to the glycosyltransferase 2 family.</text>
</comment>
<dbReference type="PANTHER" id="PTHR43630">
    <property type="entry name" value="POLY-BETA-1,6-N-ACETYL-D-GLUCOSAMINE SYNTHASE"/>
    <property type="match status" value="1"/>
</dbReference>
<reference evidence="6 7" key="1">
    <citation type="submission" date="2016-04" db="EMBL/GenBank/DDBJ databases">
        <title>Draft genome of an Enterococcus thailandicus strain isolated from bovine feces.</title>
        <authorList>
            <person name="Beukers A.G."/>
            <person name="Zaheer R."/>
            <person name="Goji N."/>
            <person name="Cook S.R."/>
            <person name="Amoako K."/>
            <person name="Chaves A.V."/>
            <person name="Ward M.P."/>
            <person name="Mcallister T.A."/>
        </authorList>
    </citation>
    <scope>NUCLEOTIDE SEQUENCE [LARGE SCALE GENOMIC DNA]</scope>
    <source>
        <strain evidence="6 7">F0711D 46</strain>
    </source>
</reference>
<keyword evidence="3 6" id="KW-0808">Transferase</keyword>
<dbReference type="PANTHER" id="PTHR43630:SF1">
    <property type="entry name" value="POLY-BETA-1,6-N-ACETYL-D-GLUCOSAMINE SYNTHASE"/>
    <property type="match status" value="1"/>
</dbReference>
<organism evidence="6 7">
    <name type="scientific">Enterococcus thailandicus</name>
    <dbReference type="NCBI Taxonomy" id="417368"/>
    <lineage>
        <taxon>Bacteria</taxon>
        <taxon>Bacillati</taxon>
        <taxon>Bacillota</taxon>
        <taxon>Bacilli</taxon>
        <taxon>Lactobacillales</taxon>
        <taxon>Enterococcaceae</taxon>
        <taxon>Enterococcus</taxon>
    </lineage>
</organism>
<feature type="transmembrane region" description="Helical" evidence="4">
    <location>
        <begin position="12"/>
        <end position="29"/>
    </location>
</feature>
<feature type="domain" description="Glycosyltransferase 2-like" evidence="5">
    <location>
        <begin position="46"/>
        <end position="217"/>
    </location>
</feature>
<dbReference type="GO" id="GO:0016757">
    <property type="term" value="F:glycosyltransferase activity"/>
    <property type="evidence" value="ECO:0007669"/>
    <property type="project" value="UniProtKB-KW"/>
</dbReference>
<dbReference type="InterPro" id="IPR029044">
    <property type="entry name" value="Nucleotide-diphossugar_trans"/>
</dbReference>
<dbReference type="Pfam" id="PF00535">
    <property type="entry name" value="Glycos_transf_2"/>
    <property type="match status" value="1"/>
</dbReference>
<feature type="transmembrane region" description="Helical" evidence="4">
    <location>
        <begin position="299"/>
        <end position="318"/>
    </location>
</feature>
<dbReference type="InterPro" id="IPR001173">
    <property type="entry name" value="Glyco_trans_2-like"/>
</dbReference>
<keyword evidence="2" id="KW-0328">Glycosyltransferase</keyword>
<evidence type="ECO:0000313" key="6">
    <source>
        <dbReference type="EMBL" id="OAQ55204.1"/>
    </source>
</evidence>
<dbReference type="Proteomes" id="UP000078516">
    <property type="component" value="Unassembled WGS sequence"/>
</dbReference>
<dbReference type="EMBL" id="LWMN01000014">
    <property type="protein sequence ID" value="OAQ55204.1"/>
    <property type="molecule type" value="Genomic_DNA"/>
</dbReference>
<keyword evidence="4" id="KW-0472">Membrane</keyword>
<proteinExistence type="inferred from homology"/>
<evidence type="ECO:0000313" key="7">
    <source>
        <dbReference type="Proteomes" id="UP000078516"/>
    </source>
</evidence>
<dbReference type="SUPFAM" id="SSF53448">
    <property type="entry name" value="Nucleotide-diphospho-sugar transferases"/>
    <property type="match status" value="1"/>
</dbReference>
<sequence length="403" mass="45339">MFLLKFIDYYTIGYPILMSILWSVGAYFSRIKYTKQESLKSYPKVSIVLSAYNEEETIQEAMSALEQLAYPNLEIIVVDDKSTDNTLMLLEQIKQGFSKEKELKILAQQKNGGKATALNTALEMVSGKYLLVLDADALLAPNSVEILAAELESSSIIGAVTGKPVVRNRSTLLGKLQTLEYVGIIDGIKRTQTFMLGAIMTVSGVIVMYRVSSLKEVGGFNPEVMTEDIDVTWKLHRAGWRVTYNCRALSYILVPERYFSLLKQRKRWSIGGLEVLLGNFSWVMGGGDLNYKLLLGEMILSHLWGWTFVFSTFNYLVATYFRQELHVAGGVVVLFILLSILLFWIGVNGDENDSQLKLQDKLTVPVYLMFYWLTNLISAISSEFAVITGRTSKGKWESPDRGV</sequence>
<evidence type="ECO:0000256" key="1">
    <source>
        <dbReference type="ARBA" id="ARBA00006739"/>
    </source>
</evidence>
<feature type="transmembrane region" description="Helical" evidence="4">
    <location>
        <begin position="194"/>
        <end position="212"/>
    </location>
</feature>
<dbReference type="AlphaFoldDB" id="A0A179EPU3"/>
<evidence type="ECO:0000256" key="3">
    <source>
        <dbReference type="ARBA" id="ARBA00022679"/>
    </source>
</evidence>
<keyword evidence="4" id="KW-1133">Transmembrane helix</keyword>
<feature type="transmembrane region" description="Helical" evidence="4">
    <location>
        <begin position="366"/>
        <end position="387"/>
    </location>
</feature>
<dbReference type="CDD" id="cd06423">
    <property type="entry name" value="CESA_like"/>
    <property type="match status" value="1"/>
</dbReference>
<dbReference type="RefSeq" id="WP_067484152.1">
    <property type="nucleotide sequence ID" value="NZ_LWMN01000014.1"/>
</dbReference>
<evidence type="ECO:0000256" key="4">
    <source>
        <dbReference type="SAM" id="Phobius"/>
    </source>
</evidence>
<feature type="transmembrane region" description="Helical" evidence="4">
    <location>
        <begin position="325"/>
        <end position="346"/>
    </location>
</feature>
<gene>
    <name evidence="6" type="ORF">A6E74_08760</name>
</gene>
<comment type="caution">
    <text evidence="6">The sequence shown here is derived from an EMBL/GenBank/DDBJ whole genome shotgun (WGS) entry which is preliminary data.</text>
</comment>
<accession>A0A179EPU3</accession>
<keyword evidence="7" id="KW-1185">Reference proteome</keyword>
<keyword evidence="4" id="KW-0812">Transmembrane</keyword>
<protein>
    <submittedName>
        <fullName evidence="6">Glycosyl transferase</fullName>
    </submittedName>
</protein>
<name>A0A179EPU3_ENTTH</name>
<evidence type="ECO:0000259" key="5">
    <source>
        <dbReference type="Pfam" id="PF00535"/>
    </source>
</evidence>
<evidence type="ECO:0000256" key="2">
    <source>
        <dbReference type="ARBA" id="ARBA00022676"/>
    </source>
</evidence>
<dbReference type="Gene3D" id="3.90.550.10">
    <property type="entry name" value="Spore Coat Polysaccharide Biosynthesis Protein SpsA, Chain A"/>
    <property type="match status" value="1"/>
</dbReference>